<sequence length="623" mass="68604">MGCGPVQDGLGRVARSRDDGPSLTPHFPASGFGRGIQCWALPCSLAATEGILDGLRLSPNIDLTSSRDLSLVSDTTIAPFRDRASWPPLYGACFTSKGRRKTGGLLSAPRRYFVLTDRPLSRLGMSCSRNFPHVAHPTRSDVSVHTTLLANVTETEQSLKLTRPSARSGPGTEYPRTAMCVRNVDVHVSCSSQVDAQLAAFFIDPRAKIGNILERATPRRDVVKLGFNYFISLSKPAGDARTGLFAVETRIGRFVVLTLKTRHDGYTTSHRDPEDTVLLASNMSYAQHFSKRADRDRSLKNGHRSDREIHDHVKFKNSSNHGTSVDVFPESVAGALNATPSAGRKSFKTHECRGRILARNETSNRSCVPPVRTRHLRSPPKPAMTDFSTVAINVISSPDNNPCLITEHTITINEVAIETGAGTPADDDRRTIFCGTVILRKRSTDDSYDQYFVTEDGDLARRRFSGLPGPFGQGGHVDSFSVARVRPRTSKGITDLLLLNLVRLEAACPSKKNCLYADSKNRARPPGEPGAGGPLGYKSLHQLRTAMHHHPPNQERALNLSILPVSGPALQPYFPRNPKALVSRKLPAESSEERRRIASWHRLWLELGRYLIAFEPLTFVLDQ</sequence>
<evidence type="ECO:0000313" key="2">
    <source>
        <dbReference type="EMBL" id="KAH0808893.1"/>
    </source>
</evidence>
<name>A0A8J6H7W8_TENMO</name>
<keyword evidence="3" id="KW-1185">Reference proteome</keyword>
<dbReference type="AlphaFoldDB" id="A0A8J6H7W8"/>
<reference evidence="2" key="2">
    <citation type="submission" date="2021-08" db="EMBL/GenBank/DDBJ databases">
        <authorList>
            <person name="Eriksson T."/>
        </authorList>
    </citation>
    <scope>NUCLEOTIDE SEQUENCE</scope>
    <source>
        <strain evidence="2">Stoneville</strain>
        <tissue evidence="2">Whole head</tissue>
    </source>
</reference>
<dbReference type="Proteomes" id="UP000719412">
    <property type="component" value="Unassembled WGS sequence"/>
</dbReference>
<reference evidence="2" key="1">
    <citation type="journal article" date="2020" name="J Insects Food Feed">
        <title>The yellow mealworm (Tenebrio molitor) genome: a resource for the emerging insects as food and feed industry.</title>
        <authorList>
            <person name="Eriksson T."/>
            <person name="Andere A."/>
            <person name="Kelstrup H."/>
            <person name="Emery V."/>
            <person name="Picard C."/>
        </authorList>
    </citation>
    <scope>NUCLEOTIDE SEQUENCE</scope>
    <source>
        <strain evidence="2">Stoneville</strain>
        <tissue evidence="2">Whole head</tissue>
    </source>
</reference>
<organism evidence="2 3">
    <name type="scientific">Tenebrio molitor</name>
    <name type="common">Yellow mealworm beetle</name>
    <dbReference type="NCBI Taxonomy" id="7067"/>
    <lineage>
        <taxon>Eukaryota</taxon>
        <taxon>Metazoa</taxon>
        <taxon>Ecdysozoa</taxon>
        <taxon>Arthropoda</taxon>
        <taxon>Hexapoda</taxon>
        <taxon>Insecta</taxon>
        <taxon>Pterygota</taxon>
        <taxon>Neoptera</taxon>
        <taxon>Endopterygota</taxon>
        <taxon>Coleoptera</taxon>
        <taxon>Polyphaga</taxon>
        <taxon>Cucujiformia</taxon>
        <taxon>Tenebrionidae</taxon>
        <taxon>Tenebrio</taxon>
    </lineage>
</organism>
<evidence type="ECO:0000256" key="1">
    <source>
        <dbReference type="SAM" id="MobiDB-lite"/>
    </source>
</evidence>
<dbReference type="EMBL" id="JABDTM020028462">
    <property type="protein sequence ID" value="KAH0808893.1"/>
    <property type="molecule type" value="Genomic_DNA"/>
</dbReference>
<proteinExistence type="predicted"/>
<gene>
    <name evidence="2" type="ORF">GEV33_013897</name>
</gene>
<comment type="caution">
    <text evidence="2">The sequence shown here is derived from an EMBL/GenBank/DDBJ whole genome shotgun (WGS) entry which is preliminary data.</text>
</comment>
<protein>
    <submittedName>
        <fullName evidence="2">Uncharacterized protein</fullName>
    </submittedName>
</protein>
<evidence type="ECO:0000313" key="3">
    <source>
        <dbReference type="Proteomes" id="UP000719412"/>
    </source>
</evidence>
<feature type="region of interest" description="Disordered" evidence="1">
    <location>
        <begin position="363"/>
        <end position="382"/>
    </location>
</feature>
<accession>A0A8J6H7W8</accession>
<feature type="region of interest" description="Disordered" evidence="1">
    <location>
        <begin position="1"/>
        <end position="26"/>
    </location>
</feature>